<evidence type="ECO:0000313" key="2">
    <source>
        <dbReference type="EMBL" id="QJW91027.1"/>
    </source>
</evidence>
<keyword evidence="2" id="KW-0808">Transferase</keyword>
<dbReference type="Gene3D" id="3.40.630.30">
    <property type="match status" value="1"/>
</dbReference>
<dbReference type="SUPFAM" id="SSF55729">
    <property type="entry name" value="Acyl-CoA N-acyltransferases (Nat)"/>
    <property type="match status" value="1"/>
</dbReference>
<reference evidence="2 3" key="1">
    <citation type="submission" date="2020-05" db="EMBL/GenBank/DDBJ databases">
        <title>Genome sequencing of Spirosoma sp. TS118.</title>
        <authorList>
            <person name="Lee J.-H."/>
            <person name="Jeong S."/>
            <person name="Zhao L."/>
            <person name="Jung J.-H."/>
            <person name="Kim M.-K."/>
            <person name="Lim S."/>
        </authorList>
    </citation>
    <scope>NUCLEOTIDE SEQUENCE [LARGE SCALE GENOMIC DNA]</scope>
    <source>
        <strain evidence="2 3">TS118</strain>
    </source>
</reference>
<dbReference type="Proteomes" id="UP000502756">
    <property type="component" value="Chromosome"/>
</dbReference>
<protein>
    <submittedName>
        <fullName evidence="2">GNAT family N-acetyltransferase</fullName>
    </submittedName>
</protein>
<dbReference type="PROSITE" id="PS51186">
    <property type="entry name" value="GNAT"/>
    <property type="match status" value="1"/>
</dbReference>
<proteinExistence type="predicted"/>
<sequence length="163" mass="19340">MTFTFRNDQTEQFLAILREVGQWLVDNDRTMWELDTLTADNLVDEYTRDNCYVLYANGEPAATFILQWADPLYYPDVPANTAGLIHKVAIRRRFSGQNLFQPMLDFCQQRCLERGIHEIQLETDATRPALLRFYERYGFQPTYQKSIEEFGTTYDCQFYVLRF</sequence>
<dbReference type="Pfam" id="PF00583">
    <property type="entry name" value="Acetyltransf_1"/>
    <property type="match status" value="1"/>
</dbReference>
<name>A0A6M5Y9X5_9BACT</name>
<organism evidence="2 3">
    <name type="scientific">Spirosoma taeanense</name>
    <dbReference type="NCBI Taxonomy" id="2735870"/>
    <lineage>
        <taxon>Bacteria</taxon>
        <taxon>Pseudomonadati</taxon>
        <taxon>Bacteroidota</taxon>
        <taxon>Cytophagia</taxon>
        <taxon>Cytophagales</taxon>
        <taxon>Cytophagaceae</taxon>
        <taxon>Spirosoma</taxon>
    </lineage>
</organism>
<dbReference type="InterPro" id="IPR000182">
    <property type="entry name" value="GNAT_dom"/>
</dbReference>
<accession>A0A6M5Y9X5</accession>
<gene>
    <name evidence="2" type="ORF">HNV11_17425</name>
</gene>
<dbReference type="KEGG" id="stae:HNV11_17425"/>
<dbReference type="EMBL" id="CP053435">
    <property type="protein sequence ID" value="QJW91027.1"/>
    <property type="molecule type" value="Genomic_DNA"/>
</dbReference>
<evidence type="ECO:0000259" key="1">
    <source>
        <dbReference type="PROSITE" id="PS51186"/>
    </source>
</evidence>
<keyword evidence="3" id="KW-1185">Reference proteome</keyword>
<dbReference type="InterPro" id="IPR016181">
    <property type="entry name" value="Acyl_CoA_acyltransferase"/>
</dbReference>
<dbReference type="GO" id="GO:0016747">
    <property type="term" value="F:acyltransferase activity, transferring groups other than amino-acyl groups"/>
    <property type="evidence" value="ECO:0007669"/>
    <property type="project" value="InterPro"/>
</dbReference>
<evidence type="ECO:0000313" key="3">
    <source>
        <dbReference type="Proteomes" id="UP000502756"/>
    </source>
</evidence>
<feature type="domain" description="N-acetyltransferase" evidence="1">
    <location>
        <begin position="3"/>
        <end position="163"/>
    </location>
</feature>
<dbReference type="RefSeq" id="WP_171740873.1">
    <property type="nucleotide sequence ID" value="NZ_CP053435.1"/>
</dbReference>
<dbReference type="AlphaFoldDB" id="A0A6M5Y9X5"/>